<keyword evidence="2 6" id="KW-0689">Ribosomal protein</keyword>
<dbReference type="InterPro" id="IPR021131">
    <property type="entry name" value="Ribosomal_uL15/eL18"/>
</dbReference>
<reference evidence="8" key="1">
    <citation type="journal article" date="2021" name="Cell">
        <title>Tracing the genetic footprints of vertebrate landing in non-teleost ray-finned fishes.</title>
        <authorList>
            <person name="Bi X."/>
            <person name="Wang K."/>
            <person name="Yang L."/>
            <person name="Pan H."/>
            <person name="Jiang H."/>
            <person name="Wei Q."/>
            <person name="Fang M."/>
            <person name="Yu H."/>
            <person name="Zhu C."/>
            <person name="Cai Y."/>
            <person name="He Y."/>
            <person name="Gan X."/>
            <person name="Zeng H."/>
            <person name="Yu D."/>
            <person name="Zhu Y."/>
            <person name="Jiang H."/>
            <person name="Qiu Q."/>
            <person name="Yang H."/>
            <person name="Zhang Y.E."/>
            <person name="Wang W."/>
            <person name="Zhu M."/>
            <person name="He S."/>
            <person name="Zhang G."/>
        </authorList>
    </citation>
    <scope>NUCLEOTIDE SEQUENCE</scope>
    <source>
        <strain evidence="8">Pddl_001</strain>
    </source>
</reference>
<dbReference type="PANTHER" id="PTHR11721">
    <property type="entry name" value="60S RIBOSOMAL PROTEIN L27A"/>
    <property type="match status" value="1"/>
</dbReference>
<dbReference type="EMBL" id="JAAWVQ010105385">
    <property type="protein sequence ID" value="MBN3281106.1"/>
    <property type="molecule type" value="Genomic_DNA"/>
</dbReference>
<dbReference type="PANTHER" id="PTHR11721:SF3">
    <property type="entry name" value="LARGE RIBOSOMAL SUBUNIT PROTEIN UL15"/>
    <property type="match status" value="1"/>
</dbReference>
<organism evidence="8 9">
    <name type="scientific">Polyodon spathula</name>
    <name type="common">North American paddlefish</name>
    <name type="synonym">Squalus spathula</name>
    <dbReference type="NCBI Taxonomy" id="7913"/>
    <lineage>
        <taxon>Eukaryota</taxon>
        <taxon>Metazoa</taxon>
        <taxon>Chordata</taxon>
        <taxon>Craniata</taxon>
        <taxon>Vertebrata</taxon>
        <taxon>Euteleostomi</taxon>
        <taxon>Actinopterygii</taxon>
        <taxon>Chondrostei</taxon>
        <taxon>Acipenseriformes</taxon>
        <taxon>Polyodontidae</taxon>
        <taxon>Polyodon</taxon>
    </lineage>
</organism>
<sequence>MRHVKFHTWHFSVGKMNSSNASQKLLNEFKELPGLPERARPESSGGMSATVMGVLVSTESILEVVVMLVVCITTELTLTNRYFGKVGMRHYHLKKNTYFCPTINLDKLWTLVSEQTRLNYSKKPDGPAPIIDVVRAGFFKVLGKGKLPKQPVIVKAKFFSRKAEEKIKGVGGACVLMA</sequence>
<keyword evidence="9" id="KW-1185">Reference proteome</keyword>
<feature type="non-terminal residue" evidence="8">
    <location>
        <position position="178"/>
    </location>
</feature>
<name>A0ABS2Y4G7_POLSP</name>
<evidence type="ECO:0000256" key="3">
    <source>
        <dbReference type="ARBA" id="ARBA00023274"/>
    </source>
</evidence>
<evidence type="ECO:0000256" key="5">
    <source>
        <dbReference type="ARBA" id="ARBA00035527"/>
    </source>
</evidence>
<keyword evidence="3 6" id="KW-0687">Ribonucleoprotein</keyword>
<dbReference type="PROSITE" id="PS00475">
    <property type="entry name" value="RIBOSOMAL_L15"/>
    <property type="match status" value="1"/>
</dbReference>
<feature type="domain" description="Large ribosomal subunit protein uL15/eL18" evidence="7">
    <location>
        <begin position="102"/>
        <end position="175"/>
    </location>
</feature>
<dbReference type="Proteomes" id="UP001166093">
    <property type="component" value="Unassembled WGS sequence"/>
</dbReference>
<evidence type="ECO:0000256" key="2">
    <source>
        <dbReference type="ARBA" id="ARBA00022980"/>
    </source>
</evidence>
<evidence type="ECO:0000313" key="8">
    <source>
        <dbReference type="EMBL" id="MBN3281106.1"/>
    </source>
</evidence>
<evidence type="ECO:0000256" key="1">
    <source>
        <dbReference type="ARBA" id="ARBA00007320"/>
    </source>
</evidence>
<gene>
    <name evidence="8" type="primary">Rpl27a_1</name>
    <name evidence="8" type="ORF">GTO93_0009025</name>
</gene>
<proteinExistence type="inferred from homology"/>
<evidence type="ECO:0000256" key="6">
    <source>
        <dbReference type="RuleBase" id="RU003888"/>
    </source>
</evidence>
<evidence type="ECO:0000256" key="4">
    <source>
        <dbReference type="ARBA" id="ARBA00035200"/>
    </source>
</evidence>
<dbReference type="Gene3D" id="3.100.10.10">
    <property type="match status" value="1"/>
</dbReference>
<comment type="similarity">
    <text evidence="1 6">Belongs to the universal ribosomal protein uL15 family.</text>
</comment>
<evidence type="ECO:0000259" key="7">
    <source>
        <dbReference type="Pfam" id="PF00828"/>
    </source>
</evidence>
<accession>A0ABS2Y4G7</accession>
<comment type="caution">
    <text evidence="8">The sequence shown here is derived from an EMBL/GenBank/DDBJ whole genome shotgun (WGS) entry which is preliminary data.</text>
</comment>
<dbReference type="Pfam" id="PF00828">
    <property type="entry name" value="Ribosomal_L27A"/>
    <property type="match status" value="1"/>
</dbReference>
<dbReference type="InterPro" id="IPR001196">
    <property type="entry name" value="Ribosomal_uL15_CS"/>
</dbReference>
<protein>
    <recommendedName>
        <fullName evidence="4">Large ribosomal subunit protein uL15</fullName>
    </recommendedName>
    <alternativeName>
        <fullName evidence="5">60S ribosomal protein L27a</fullName>
    </alternativeName>
</protein>
<dbReference type="SUPFAM" id="SSF52080">
    <property type="entry name" value="Ribosomal proteins L15p and L18e"/>
    <property type="match status" value="1"/>
</dbReference>
<evidence type="ECO:0000313" key="9">
    <source>
        <dbReference type="Proteomes" id="UP001166093"/>
    </source>
</evidence>
<dbReference type="InterPro" id="IPR036227">
    <property type="entry name" value="Ribosomal_uL15/eL18_sf"/>
</dbReference>
<feature type="non-terminal residue" evidence="8">
    <location>
        <position position="1"/>
    </location>
</feature>